<dbReference type="Proteomes" id="UP001337580">
    <property type="component" value="Chromosome"/>
</dbReference>
<evidence type="ECO:0000259" key="12">
    <source>
        <dbReference type="Pfam" id="PF02767"/>
    </source>
</evidence>
<dbReference type="CDD" id="cd00140">
    <property type="entry name" value="beta_clamp"/>
    <property type="match status" value="1"/>
</dbReference>
<dbReference type="PANTHER" id="PTHR30478:SF0">
    <property type="entry name" value="BETA SLIDING CLAMP"/>
    <property type="match status" value="1"/>
</dbReference>
<keyword evidence="9" id="KW-0238">DNA-binding</keyword>
<name>A0AA48HV35_9FIRM</name>
<dbReference type="GO" id="GO:0008408">
    <property type="term" value="F:3'-5' exonuclease activity"/>
    <property type="evidence" value="ECO:0007669"/>
    <property type="project" value="InterPro"/>
</dbReference>
<dbReference type="Pfam" id="PF02768">
    <property type="entry name" value="DNA_pol3_beta_3"/>
    <property type="match status" value="1"/>
</dbReference>
<accession>A0AA48HV35</accession>
<comment type="subcellular location">
    <subcellularLocation>
        <location evidence="1 10">Cytoplasm</location>
    </subcellularLocation>
</comment>
<feature type="domain" description="DNA polymerase III beta sliding clamp N-terminal" evidence="11">
    <location>
        <begin position="1"/>
        <end position="122"/>
    </location>
</feature>
<evidence type="ECO:0000256" key="4">
    <source>
        <dbReference type="ARBA" id="ARBA00022490"/>
    </source>
</evidence>
<dbReference type="GO" id="GO:0006271">
    <property type="term" value="P:DNA strand elongation involved in DNA replication"/>
    <property type="evidence" value="ECO:0007669"/>
    <property type="project" value="TreeGrafter"/>
</dbReference>
<dbReference type="AlphaFoldDB" id="A0AA48HV35"/>
<dbReference type="PANTHER" id="PTHR30478">
    <property type="entry name" value="DNA POLYMERASE III SUBUNIT BETA"/>
    <property type="match status" value="1"/>
</dbReference>
<comment type="subunit">
    <text evidence="10">Forms a ring-shaped head-to-tail homodimer around DNA.</text>
</comment>
<evidence type="ECO:0000256" key="8">
    <source>
        <dbReference type="ARBA" id="ARBA00022932"/>
    </source>
</evidence>
<keyword evidence="7 10" id="KW-0235">DNA replication</keyword>
<keyword evidence="8 10" id="KW-0239">DNA-directed DNA polymerase</keyword>
<dbReference type="InterPro" id="IPR022635">
    <property type="entry name" value="DNA_polIII_beta_C"/>
</dbReference>
<dbReference type="InterPro" id="IPR022637">
    <property type="entry name" value="DNA_polIII_beta_cen"/>
</dbReference>
<dbReference type="EMBL" id="AP027924">
    <property type="protein sequence ID" value="BED91936.1"/>
    <property type="molecule type" value="Genomic_DNA"/>
</dbReference>
<dbReference type="InterPro" id="IPR001001">
    <property type="entry name" value="DNA_polIII_beta"/>
</dbReference>
<dbReference type="SUPFAM" id="SSF55979">
    <property type="entry name" value="DNA clamp"/>
    <property type="match status" value="3"/>
</dbReference>
<evidence type="ECO:0000256" key="2">
    <source>
        <dbReference type="ARBA" id="ARBA00010752"/>
    </source>
</evidence>
<dbReference type="Pfam" id="PF02767">
    <property type="entry name" value="DNA_pol3_beta_2"/>
    <property type="match status" value="1"/>
</dbReference>
<feature type="domain" description="DNA polymerase III beta sliding clamp central" evidence="12">
    <location>
        <begin position="133"/>
        <end position="243"/>
    </location>
</feature>
<evidence type="ECO:0000256" key="3">
    <source>
        <dbReference type="ARBA" id="ARBA00021035"/>
    </source>
</evidence>
<evidence type="ECO:0000259" key="11">
    <source>
        <dbReference type="Pfam" id="PF00712"/>
    </source>
</evidence>
<dbReference type="Gene3D" id="3.70.10.10">
    <property type="match status" value="1"/>
</dbReference>
<keyword evidence="4 10" id="KW-0963">Cytoplasm</keyword>
<dbReference type="InterPro" id="IPR022634">
    <property type="entry name" value="DNA_polIII_beta_N"/>
</dbReference>
<dbReference type="NCBIfam" id="TIGR00663">
    <property type="entry name" value="dnan"/>
    <property type="match status" value="1"/>
</dbReference>
<keyword evidence="6 10" id="KW-0548">Nucleotidyltransferase</keyword>
<keyword evidence="5 10" id="KW-0808">Transferase</keyword>
<evidence type="ECO:0000256" key="1">
    <source>
        <dbReference type="ARBA" id="ARBA00004496"/>
    </source>
</evidence>
<evidence type="ECO:0000313" key="14">
    <source>
        <dbReference type="EMBL" id="BED91936.1"/>
    </source>
</evidence>
<dbReference type="GO" id="GO:0003677">
    <property type="term" value="F:DNA binding"/>
    <property type="evidence" value="ECO:0007669"/>
    <property type="project" value="UniProtKB-UniRule"/>
</dbReference>
<dbReference type="Pfam" id="PF00712">
    <property type="entry name" value="DNA_pol3_beta"/>
    <property type="match status" value="1"/>
</dbReference>
<evidence type="ECO:0000256" key="7">
    <source>
        <dbReference type="ARBA" id="ARBA00022705"/>
    </source>
</evidence>
<dbReference type="Gene3D" id="3.10.150.10">
    <property type="entry name" value="DNA Polymerase III, subunit A, domain 2"/>
    <property type="match status" value="1"/>
</dbReference>
<comment type="function">
    <text evidence="10">Confers DNA tethering and processivity to DNA polymerases and other proteins. Acts as a clamp, forming a ring around DNA (a reaction catalyzed by the clamp-loading complex) which diffuses in an ATP-independent manner freely and bidirectionally along dsDNA. Initially characterized for its ability to contact the catalytic subunit of DNA polymerase III (Pol III), a complex, multichain enzyme responsible for most of the replicative synthesis in bacteria; Pol III exhibits 3'-5' exonuclease proofreading activity. The beta chain is required for initiation of replication as well as for processivity of DNA replication.</text>
</comment>
<dbReference type="KEGG" id="ips:CfP315_0490"/>
<dbReference type="GO" id="GO:0003887">
    <property type="term" value="F:DNA-directed DNA polymerase activity"/>
    <property type="evidence" value="ECO:0007669"/>
    <property type="project" value="UniProtKB-UniRule"/>
</dbReference>
<evidence type="ECO:0000256" key="6">
    <source>
        <dbReference type="ARBA" id="ARBA00022695"/>
    </source>
</evidence>
<protein>
    <recommendedName>
        <fullName evidence="3 10">Beta sliding clamp</fullName>
    </recommendedName>
</protein>
<evidence type="ECO:0000256" key="10">
    <source>
        <dbReference type="PIRNR" id="PIRNR000804"/>
    </source>
</evidence>
<evidence type="ECO:0000256" key="9">
    <source>
        <dbReference type="ARBA" id="ARBA00023125"/>
    </source>
</evidence>
<dbReference type="PIRSF" id="PIRSF000804">
    <property type="entry name" value="DNA_pol_III_b"/>
    <property type="match status" value="1"/>
</dbReference>
<dbReference type="SMART" id="SM00480">
    <property type="entry name" value="POL3Bc"/>
    <property type="match status" value="1"/>
</dbReference>
<reference evidence="14" key="1">
    <citation type="journal article" date="2023" name="ISME J.">
        <title>Emergence of putative energy parasites within Clostridia revealed by genome analysis of a novel endosymbiotic clade.</title>
        <authorList>
            <person name="Takahashi K."/>
            <person name="Kuwahara H."/>
            <person name="Horikawa Y."/>
            <person name="Izawa K."/>
            <person name="Kato D."/>
            <person name="Inagaki T."/>
            <person name="Yuki M."/>
            <person name="Ohkuma M."/>
            <person name="Hongoh Y."/>
        </authorList>
    </citation>
    <scope>NUCLEOTIDE SEQUENCE</scope>
    <source>
        <strain evidence="14">CfP3-15</strain>
    </source>
</reference>
<dbReference type="GO" id="GO:0009360">
    <property type="term" value="C:DNA polymerase III complex"/>
    <property type="evidence" value="ECO:0007669"/>
    <property type="project" value="InterPro"/>
</dbReference>
<feature type="domain" description="DNA polymerase III beta sliding clamp C-terminal" evidence="13">
    <location>
        <begin position="248"/>
        <end position="367"/>
    </location>
</feature>
<organism evidence="14">
    <name type="scientific">Candidatus Improbicoccus pseudotrichonymphae</name>
    <dbReference type="NCBI Taxonomy" id="3033792"/>
    <lineage>
        <taxon>Bacteria</taxon>
        <taxon>Bacillati</taxon>
        <taxon>Bacillota</taxon>
        <taxon>Clostridia</taxon>
        <taxon>Candidatus Improbicoccus</taxon>
    </lineage>
</organism>
<evidence type="ECO:0000259" key="13">
    <source>
        <dbReference type="Pfam" id="PF02768"/>
    </source>
</evidence>
<comment type="similarity">
    <text evidence="2 10">Belongs to the beta sliding clamp family.</text>
</comment>
<dbReference type="InterPro" id="IPR046938">
    <property type="entry name" value="DNA_clamp_sf"/>
</dbReference>
<gene>
    <name evidence="14" type="ORF">CfP315_0490</name>
</gene>
<sequence length="370" mass="41715">MKFKCKKEFLLGCLLNLQRSVSTRSENLSTEGLHINVCNDVIYIESYNSEYSVKTEIPAFDTENGEVVVPAKLFFDIVKCLSSSEVIEVKTKDDNSYNEIVIDGGESNFLLPGMDPQDFPKFPTLDAETPILIDSEIFSTLIKQTIFAASEDANKAVYTGVLIETKDSTITFVAIDGFRLALRRENINIEKDFKIIVPAKTLSEILKLITNEKIDVEVYICERYVFFRLKNYLIISKLISGNFIDYESVIPKESSLKAKINIRRFIESIERVSLVIDNRLKSPIKGVFGDDAALLLCSTANGQAKDKFAIESDGVFLEISFNNKYMLDALKNIDSDEVILKFSSSLKPIEIVPIQGNSFLFLILPVRTKE</sequence>
<proteinExistence type="inferred from homology"/>
<dbReference type="GO" id="GO:0005737">
    <property type="term" value="C:cytoplasm"/>
    <property type="evidence" value="ECO:0007669"/>
    <property type="project" value="UniProtKB-SubCell"/>
</dbReference>
<evidence type="ECO:0000256" key="5">
    <source>
        <dbReference type="ARBA" id="ARBA00022679"/>
    </source>
</evidence>